<sequence length="172" mass="19306">MWKERKKMYLQTKIKGTEEATDSDSYVGLASTSAKPSLKAAGLQSDLIFEEIGHRIKKVGTQLVKKVNAIFQWDITRDGKMVVQWTLDLKNGSGEIYQGASRCPADTVFTLSDHDFMELVLGKIKPQRAFFVGRLKVRGNIMLGQKLEVILKDYVKLSETHCGLLVARKSQA</sequence>
<name>A0A8C8S558_9SAUR</name>
<dbReference type="FunFam" id="3.30.1050.10:FF:000004">
    <property type="entry name" value="Hydroxysteroid 17-beta dehydrogenase 4"/>
    <property type="match status" value="1"/>
</dbReference>
<keyword evidence="3" id="KW-1185">Reference proteome</keyword>
<accession>A0A8C8S558</accession>
<dbReference type="Pfam" id="PF02036">
    <property type="entry name" value="SCP2"/>
    <property type="match status" value="1"/>
</dbReference>
<dbReference type="Proteomes" id="UP000694393">
    <property type="component" value="Unplaced"/>
</dbReference>
<reference evidence="2" key="2">
    <citation type="submission" date="2025-09" db="UniProtKB">
        <authorList>
            <consortium name="Ensembl"/>
        </authorList>
    </citation>
    <scope>IDENTIFICATION</scope>
</reference>
<dbReference type="Ensembl" id="ENSPCET00000014643.1">
    <property type="protein sequence ID" value="ENSPCEP00000014122.1"/>
    <property type="gene ID" value="ENSPCEG00000011219.1"/>
</dbReference>
<dbReference type="PANTHER" id="PTHR10094:SF25">
    <property type="entry name" value="SCP2 STEROL-BINDING DOMAIN-CONTAINING PROTEIN 1"/>
    <property type="match status" value="1"/>
</dbReference>
<feature type="domain" description="SCP2" evidence="1">
    <location>
        <begin position="49"/>
        <end position="152"/>
    </location>
</feature>
<evidence type="ECO:0000313" key="3">
    <source>
        <dbReference type="Proteomes" id="UP000694393"/>
    </source>
</evidence>
<dbReference type="AlphaFoldDB" id="A0A8C8S558"/>
<dbReference type="SUPFAM" id="SSF55718">
    <property type="entry name" value="SCP-like"/>
    <property type="match status" value="1"/>
</dbReference>
<organism evidence="2 3">
    <name type="scientific">Pelusios castaneus</name>
    <name type="common">West African mud turtle</name>
    <dbReference type="NCBI Taxonomy" id="367368"/>
    <lineage>
        <taxon>Eukaryota</taxon>
        <taxon>Metazoa</taxon>
        <taxon>Chordata</taxon>
        <taxon>Craniata</taxon>
        <taxon>Vertebrata</taxon>
        <taxon>Euteleostomi</taxon>
        <taxon>Archelosauria</taxon>
        <taxon>Testudinata</taxon>
        <taxon>Testudines</taxon>
        <taxon>Pleurodira</taxon>
        <taxon>Pelomedusidae</taxon>
        <taxon>Pelusios</taxon>
    </lineage>
</organism>
<proteinExistence type="predicted"/>
<dbReference type="Gene3D" id="3.30.1050.10">
    <property type="entry name" value="SCP2 sterol-binding domain"/>
    <property type="match status" value="1"/>
</dbReference>
<dbReference type="InterPro" id="IPR003033">
    <property type="entry name" value="SCP2_sterol-bd_dom"/>
</dbReference>
<evidence type="ECO:0000313" key="2">
    <source>
        <dbReference type="Ensembl" id="ENSPCEP00000014122.1"/>
    </source>
</evidence>
<dbReference type="GO" id="GO:0005829">
    <property type="term" value="C:cytosol"/>
    <property type="evidence" value="ECO:0007669"/>
    <property type="project" value="TreeGrafter"/>
</dbReference>
<evidence type="ECO:0000259" key="1">
    <source>
        <dbReference type="Pfam" id="PF02036"/>
    </source>
</evidence>
<reference evidence="2" key="1">
    <citation type="submission" date="2025-08" db="UniProtKB">
        <authorList>
            <consortium name="Ensembl"/>
        </authorList>
    </citation>
    <scope>IDENTIFICATION</scope>
</reference>
<dbReference type="InterPro" id="IPR036527">
    <property type="entry name" value="SCP2_sterol-bd_dom_sf"/>
</dbReference>
<protein>
    <submittedName>
        <fullName evidence="2">SCP2 sterol binding domain containing 1</fullName>
    </submittedName>
</protein>
<dbReference type="PANTHER" id="PTHR10094">
    <property type="entry name" value="STEROL CARRIER PROTEIN 2 SCP-2 FAMILY PROTEIN"/>
    <property type="match status" value="1"/>
</dbReference>